<comment type="catalytic activity">
    <reaction evidence="5">
        <text>O-phospho-L-tyrosyl-[protein] + H2O = L-tyrosyl-[protein] + phosphate</text>
        <dbReference type="Rhea" id="RHEA:10684"/>
        <dbReference type="Rhea" id="RHEA-COMP:10136"/>
        <dbReference type="Rhea" id="RHEA-COMP:20101"/>
        <dbReference type="ChEBI" id="CHEBI:15377"/>
        <dbReference type="ChEBI" id="CHEBI:43474"/>
        <dbReference type="ChEBI" id="CHEBI:46858"/>
        <dbReference type="ChEBI" id="CHEBI:61978"/>
        <dbReference type="EC" id="3.1.3.48"/>
    </reaction>
</comment>
<evidence type="ECO:0000256" key="5">
    <source>
        <dbReference type="ARBA" id="ARBA00051722"/>
    </source>
</evidence>
<dbReference type="PRINTS" id="PR00719">
    <property type="entry name" value="LMWPTPASE"/>
</dbReference>
<feature type="active site" evidence="6">
    <location>
        <position position="15"/>
    </location>
</feature>
<evidence type="ECO:0000256" key="1">
    <source>
        <dbReference type="ARBA" id="ARBA00011063"/>
    </source>
</evidence>
<feature type="active site" description="Proton donor" evidence="6">
    <location>
        <position position="118"/>
    </location>
</feature>
<keyword evidence="4" id="KW-0904">Protein phosphatase</keyword>
<dbReference type="InterPro" id="IPR017867">
    <property type="entry name" value="Tyr_phospatase_low_mol_wt"/>
</dbReference>
<dbReference type="Proteomes" id="UP000004349">
    <property type="component" value="Unassembled WGS sequence"/>
</dbReference>
<dbReference type="PANTHER" id="PTHR11717:SF31">
    <property type="entry name" value="LOW MOLECULAR WEIGHT PROTEIN-TYROSINE-PHOSPHATASE ETP-RELATED"/>
    <property type="match status" value="1"/>
</dbReference>
<dbReference type="eggNOG" id="COG0394">
    <property type="taxonomic scope" value="Bacteria"/>
</dbReference>
<dbReference type="PANTHER" id="PTHR11717">
    <property type="entry name" value="LOW MOLECULAR WEIGHT PROTEIN TYROSINE PHOSPHATASE"/>
    <property type="match status" value="1"/>
</dbReference>
<evidence type="ECO:0000256" key="6">
    <source>
        <dbReference type="PIRSR" id="PIRSR617867-1"/>
    </source>
</evidence>
<dbReference type="SUPFAM" id="SSF52788">
    <property type="entry name" value="Phosphotyrosine protein phosphatases I"/>
    <property type="match status" value="1"/>
</dbReference>
<dbReference type="EC" id="3.1.3.48" evidence="2"/>
<dbReference type="Gene3D" id="3.40.50.2300">
    <property type="match status" value="1"/>
</dbReference>
<dbReference type="RefSeq" id="WP_005597871.1">
    <property type="nucleotide sequence ID" value="NZ_AFWE01000185.1"/>
</dbReference>
<proteinExistence type="inferred from homology"/>
<evidence type="ECO:0000313" key="9">
    <source>
        <dbReference type="Proteomes" id="UP000004349"/>
    </source>
</evidence>
<keyword evidence="3" id="KW-0378">Hydrolase</keyword>
<sequence>MFKRFLVVCSGNICRSPLAEVLLKQYLPHVEVRSAGTATKQSELEGFPADSTMVSVANDIGIAIDEHKAHQLTKEDCLWSDIVLVMEPEHIVSVAKVSTQARGKTFLLGQWGEGSIEDPFLKSLDCYHAAATQIRSACQSWSKKLN</sequence>
<dbReference type="InterPro" id="IPR023485">
    <property type="entry name" value="Ptyr_pPase"/>
</dbReference>
<evidence type="ECO:0000256" key="4">
    <source>
        <dbReference type="ARBA" id="ARBA00022912"/>
    </source>
</evidence>
<feature type="domain" description="Phosphotyrosine protein phosphatase I" evidence="7">
    <location>
        <begin position="3"/>
        <end position="144"/>
    </location>
</feature>
<dbReference type="AlphaFoldDB" id="F9RSA8"/>
<accession>F9RSA8</accession>
<comment type="caution">
    <text evidence="8">The sequence shown here is derived from an EMBL/GenBank/DDBJ whole genome shotgun (WGS) entry which is preliminary data.</text>
</comment>
<dbReference type="CDD" id="cd16343">
    <property type="entry name" value="LMWPTP"/>
    <property type="match status" value="1"/>
</dbReference>
<name>F9RSA8_9VIBR</name>
<dbReference type="SMART" id="SM00226">
    <property type="entry name" value="LMWPc"/>
    <property type="match status" value="1"/>
</dbReference>
<protein>
    <recommendedName>
        <fullName evidence="2">protein-tyrosine-phosphatase</fullName>
        <ecNumber evidence="2">3.1.3.48</ecNumber>
    </recommendedName>
</protein>
<gene>
    <name evidence="8" type="ORF">VIS19158_06445</name>
</gene>
<dbReference type="InterPro" id="IPR050438">
    <property type="entry name" value="LMW_PTPase"/>
</dbReference>
<evidence type="ECO:0000256" key="3">
    <source>
        <dbReference type="ARBA" id="ARBA00022801"/>
    </source>
</evidence>
<comment type="similarity">
    <text evidence="1">Belongs to the low molecular weight phosphotyrosine protein phosphatase family.</text>
</comment>
<organism evidence="8 9">
    <name type="scientific">Vibrio scophthalmi LMG 19158</name>
    <dbReference type="NCBI Taxonomy" id="870967"/>
    <lineage>
        <taxon>Bacteria</taxon>
        <taxon>Pseudomonadati</taxon>
        <taxon>Pseudomonadota</taxon>
        <taxon>Gammaproteobacteria</taxon>
        <taxon>Vibrionales</taxon>
        <taxon>Vibrionaceae</taxon>
        <taxon>Vibrio</taxon>
    </lineage>
</organism>
<feature type="active site" description="Nucleophile" evidence="6">
    <location>
        <position position="9"/>
    </location>
</feature>
<evidence type="ECO:0000256" key="2">
    <source>
        <dbReference type="ARBA" id="ARBA00013064"/>
    </source>
</evidence>
<dbReference type="InterPro" id="IPR036196">
    <property type="entry name" value="Ptyr_pPase_sf"/>
</dbReference>
<reference evidence="8 9" key="1">
    <citation type="journal article" date="2012" name="Int. J. Syst. Evol. Microbiol.">
        <title>Vibrio caribbeanicus sp. nov., isolated from the marine sponge Scleritoderma cyanea.</title>
        <authorList>
            <person name="Hoffmann M."/>
            <person name="Monday S.R."/>
            <person name="Allard M.W."/>
            <person name="Strain E.A."/>
            <person name="Whittaker P."/>
            <person name="Naum M."/>
            <person name="McCarthy P.J."/>
            <person name="Lopez J.V."/>
            <person name="Fischer M."/>
            <person name="Brown E.W."/>
        </authorList>
    </citation>
    <scope>NUCLEOTIDE SEQUENCE [LARGE SCALE GENOMIC DNA]</scope>
    <source>
        <strain evidence="8 9">LMG 19158</strain>
    </source>
</reference>
<evidence type="ECO:0000259" key="7">
    <source>
        <dbReference type="SMART" id="SM00226"/>
    </source>
</evidence>
<dbReference type="EMBL" id="AFWE01000185">
    <property type="protein sequence ID" value="EGU32434.1"/>
    <property type="molecule type" value="Genomic_DNA"/>
</dbReference>
<dbReference type="Pfam" id="PF01451">
    <property type="entry name" value="LMWPc"/>
    <property type="match status" value="1"/>
</dbReference>
<evidence type="ECO:0000313" key="8">
    <source>
        <dbReference type="EMBL" id="EGU32434.1"/>
    </source>
</evidence>
<dbReference type="GO" id="GO:0004725">
    <property type="term" value="F:protein tyrosine phosphatase activity"/>
    <property type="evidence" value="ECO:0007669"/>
    <property type="project" value="UniProtKB-EC"/>
</dbReference>